<protein>
    <recommendedName>
        <fullName evidence="1">3-hydroxyisobutyrate dehydrogenase-like NAD-binding domain-containing protein</fullName>
    </recommendedName>
</protein>
<dbReference type="Pfam" id="PF14833">
    <property type="entry name" value="NAD_binding_11"/>
    <property type="match status" value="1"/>
</dbReference>
<evidence type="ECO:0000313" key="3">
    <source>
        <dbReference type="Proteomes" id="UP001321498"/>
    </source>
</evidence>
<keyword evidence="3" id="KW-1185">Reference proteome</keyword>
<evidence type="ECO:0000259" key="1">
    <source>
        <dbReference type="Pfam" id="PF14833"/>
    </source>
</evidence>
<accession>A0ABM8GBC8</accession>
<dbReference type="EMBL" id="AP027731">
    <property type="protein sequence ID" value="BDZ45515.1"/>
    <property type="molecule type" value="Genomic_DNA"/>
</dbReference>
<proteinExistence type="predicted"/>
<feature type="domain" description="3-hydroxyisobutyrate dehydrogenase-like NAD-binding" evidence="1">
    <location>
        <begin position="8"/>
        <end position="64"/>
    </location>
</feature>
<dbReference type="InterPro" id="IPR013328">
    <property type="entry name" value="6PGD_dom2"/>
</dbReference>
<dbReference type="Gene3D" id="1.10.1040.10">
    <property type="entry name" value="N-(1-d-carboxylethyl)-l-norvaline Dehydrogenase, domain 2"/>
    <property type="match status" value="1"/>
</dbReference>
<evidence type="ECO:0000313" key="2">
    <source>
        <dbReference type="EMBL" id="BDZ45515.1"/>
    </source>
</evidence>
<organism evidence="2 3">
    <name type="scientific">Naasia aerilata</name>
    <dbReference type="NCBI Taxonomy" id="1162966"/>
    <lineage>
        <taxon>Bacteria</taxon>
        <taxon>Bacillati</taxon>
        <taxon>Actinomycetota</taxon>
        <taxon>Actinomycetes</taxon>
        <taxon>Micrococcales</taxon>
        <taxon>Microbacteriaceae</taxon>
        <taxon>Naasia</taxon>
    </lineage>
</organism>
<dbReference type="InterPro" id="IPR029154">
    <property type="entry name" value="HIBADH-like_NADP-bd"/>
</dbReference>
<gene>
    <name evidence="2" type="ORF">GCM10025866_14240</name>
</gene>
<sequence length="70" mass="7548">MIEEAFDQPRSAIDIFVKDMGLVTAAAAEVGAWTPIASTVGALFRTSHERGLGRKDDSAIITVLREHPLP</sequence>
<reference evidence="3" key="1">
    <citation type="journal article" date="2019" name="Int. J. Syst. Evol. Microbiol.">
        <title>The Global Catalogue of Microorganisms (GCM) 10K type strain sequencing project: providing services to taxonomists for standard genome sequencing and annotation.</title>
        <authorList>
            <consortium name="The Broad Institute Genomics Platform"/>
            <consortium name="The Broad Institute Genome Sequencing Center for Infectious Disease"/>
            <person name="Wu L."/>
            <person name="Ma J."/>
        </authorList>
    </citation>
    <scope>NUCLEOTIDE SEQUENCE [LARGE SCALE GENOMIC DNA]</scope>
    <source>
        <strain evidence="3">NBRC 108725</strain>
    </source>
</reference>
<name>A0ABM8GBC8_9MICO</name>
<dbReference type="InterPro" id="IPR008927">
    <property type="entry name" value="6-PGluconate_DH-like_C_sf"/>
</dbReference>
<dbReference type="SUPFAM" id="SSF48179">
    <property type="entry name" value="6-phosphogluconate dehydrogenase C-terminal domain-like"/>
    <property type="match status" value="1"/>
</dbReference>
<dbReference type="Proteomes" id="UP001321498">
    <property type="component" value="Chromosome"/>
</dbReference>